<accession>A0A0W4ZSJ5</accession>
<organism evidence="2 3">
    <name type="scientific">Pneumocystis jirovecii (strain RU7)</name>
    <name type="common">Human pneumocystis pneumonia agent</name>
    <dbReference type="NCBI Taxonomy" id="1408657"/>
    <lineage>
        <taxon>Eukaryota</taxon>
        <taxon>Fungi</taxon>
        <taxon>Dikarya</taxon>
        <taxon>Ascomycota</taxon>
        <taxon>Taphrinomycotina</taxon>
        <taxon>Pneumocystomycetes</taxon>
        <taxon>Pneumocystaceae</taxon>
        <taxon>Pneumocystis</taxon>
    </lineage>
</organism>
<dbReference type="Proteomes" id="UP000053447">
    <property type="component" value="Unassembled WGS sequence"/>
</dbReference>
<reference evidence="3" key="1">
    <citation type="journal article" date="2016" name="Nat. Commun.">
        <title>Genome analysis of three Pneumocystis species reveals adaptation mechanisms to life exclusively in mammalian hosts.</title>
        <authorList>
            <person name="Ma L."/>
            <person name="Chen Z."/>
            <person name="Huang D.W."/>
            <person name="Kutty G."/>
            <person name="Ishihara M."/>
            <person name="Wang H."/>
            <person name="Abouelleil A."/>
            <person name="Bishop L."/>
            <person name="Davey E."/>
            <person name="Deng R."/>
            <person name="Deng X."/>
            <person name="Fan L."/>
            <person name="Fantoni G."/>
            <person name="Fitzgerald M."/>
            <person name="Gogineni E."/>
            <person name="Goldberg J.M."/>
            <person name="Handley G."/>
            <person name="Hu X."/>
            <person name="Huber C."/>
            <person name="Jiao X."/>
            <person name="Jones K."/>
            <person name="Levin J.Z."/>
            <person name="Liu Y."/>
            <person name="Macdonald P."/>
            <person name="Melnikov A."/>
            <person name="Raley C."/>
            <person name="Sassi M."/>
            <person name="Sherman B.T."/>
            <person name="Song X."/>
            <person name="Sykes S."/>
            <person name="Tran B."/>
            <person name="Walsh L."/>
            <person name="Xia Y."/>
            <person name="Yang J."/>
            <person name="Young S."/>
            <person name="Zeng Q."/>
            <person name="Zheng X."/>
            <person name="Stephens R."/>
            <person name="Nusbaum C."/>
            <person name="Birren B.W."/>
            <person name="Azadi P."/>
            <person name="Lempicki R.A."/>
            <person name="Cuomo C.A."/>
            <person name="Kovacs J.A."/>
        </authorList>
    </citation>
    <scope>NUCLEOTIDE SEQUENCE [LARGE SCALE GENOMIC DNA]</scope>
    <source>
        <strain evidence="3">RU7</strain>
    </source>
</reference>
<keyword evidence="3" id="KW-1185">Reference proteome</keyword>
<gene>
    <name evidence="2" type="ORF">T551_01403</name>
</gene>
<proteinExistence type="predicted"/>
<dbReference type="RefSeq" id="XP_018230321.1">
    <property type="nucleotide sequence ID" value="XM_018373666.1"/>
</dbReference>
<evidence type="ECO:0000256" key="1">
    <source>
        <dbReference type="SAM" id="MobiDB-lite"/>
    </source>
</evidence>
<evidence type="ECO:0000313" key="3">
    <source>
        <dbReference type="Proteomes" id="UP000053447"/>
    </source>
</evidence>
<dbReference type="GeneID" id="28939921"/>
<feature type="region of interest" description="Disordered" evidence="1">
    <location>
        <begin position="57"/>
        <end position="92"/>
    </location>
</feature>
<name>A0A0W4ZSJ5_PNEJ7</name>
<protein>
    <submittedName>
        <fullName evidence="2">Uncharacterized protein</fullName>
    </submittedName>
</protein>
<dbReference type="AlphaFoldDB" id="A0A0W4ZSJ5"/>
<comment type="caution">
    <text evidence="2">The sequence shown here is derived from an EMBL/GenBank/DDBJ whole genome shotgun (WGS) entry which is preliminary data.</text>
</comment>
<dbReference type="OrthoDB" id="5385543at2759"/>
<sequence>MSTRARAEKGRFITGSTEFDIIPQKWRQEWVTRPVQTKDGKAETNMSFKTFCWVPVKEPESTETPGKASEQGVEDKPVMSASTGDPAVAENS</sequence>
<dbReference type="VEuPathDB" id="FungiDB:T551_01403"/>
<evidence type="ECO:0000313" key="2">
    <source>
        <dbReference type="EMBL" id="KTW31331.1"/>
    </source>
</evidence>
<dbReference type="EMBL" id="LFWA01000005">
    <property type="protein sequence ID" value="KTW31331.1"/>
    <property type="molecule type" value="Genomic_DNA"/>
</dbReference>